<evidence type="ECO:0000313" key="2">
    <source>
        <dbReference type="EMBL" id="EDO06948.1"/>
    </source>
</evidence>
<reference evidence="2 3" key="1">
    <citation type="journal article" date="2007" name="PLoS Pathog.">
        <title>Genome sequence of Babesia bovis and comparative analysis of apicomplexan hemoprotozoa.</title>
        <authorList>
            <person name="Brayton K.A."/>
            <person name="Lau A.O.T."/>
            <person name="Herndon D.R."/>
            <person name="Hannick L."/>
            <person name="Kappmeyer L.S."/>
            <person name="Berens S.J."/>
            <person name="Bidwell S.L."/>
            <person name="Brown W.C."/>
            <person name="Crabtree J."/>
            <person name="Fadrosh D."/>
            <person name="Feldblum T."/>
            <person name="Forberger H.A."/>
            <person name="Haas B.J."/>
            <person name="Howell J.M."/>
            <person name="Khouri H."/>
            <person name="Koo H."/>
            <person name="Mann D.J."/>
            <person name="Norimine J."/>
            <person name="Paulsen I.T."/>
            <person name="Radune D."/>
            <person name="Ren Q."/>
            <person name="Smith R.K. Jr."/>
            <person name="Suarez C.E."/>
            <person name="White O."/>
            <person name="Wortman J.R."/>
            <person name="Knowles D.P. Jr."/>
            <person name="McElwain T.F."/>
            <person name="Nene V.M."/>
        </authorList>
    </citation>
    <scope>NUCLEOTIDE SEQUENCE [LARGE SCALE GENOMIC DNA]</scope>
    <source>
        <strain evidence="2">T2Bo</strain>
    </source>
</reference>
<evidence type="ECO:0000313" key="3">
    <source>
        <dbReference type="Proteomes" id="UP000002173"/>
    </source>
</evidence>
<dbReference type="Proteomes" id="UP000002173">
    <property type="component" value="Unassembled WGS sequence"/>
</dbReference>
<reference evidence="3" key="3">
    <citation type="journal article" date="2021" name="Int. J. Parasitol.">
        <title>Comparative analysis of gene expression between Babesia bovis blood stages and kinetes allowed by improved genome annotation.</title>
        <authorList>
            <person name="Ueti M.W."/>
            <person name="Johnson W.C."/>
            <person name="Kappmeyer L.S."/>
            <person name="Herndon D.R."/>
            <person name="Mousel M.R."/>
            <person name="Reif K.E."/>
            <person name="Taus N.S."/>
            <person name="Ifeonu O.O."/>
            <person name="Silva J.C."/>
            <person name="Suarez C.E."/>
            <person name="Brayton K.A."/>
        </authorList>
    </citation>
    <scope>NUCLEOTIDE SEQUENCE [LARGE SCALE GENOMIC DNA]</scope>
</reference>
<organism evidence="2 3">
    <name type="scientific">Babesia bovis</name>
    <dbReference type="NCBI Taxonomy" id="5865"/>
    <lineage>
        <taxon>Eukaryota</taxon>
        <taxon>Sar</taxon>
        <taxon>Alveolata</taxon>
        <taxon>Apicomplexa</taxon>
        <taxon>Aconoidasida</taxon>
        <taxon>Piroplasmida</taxon>
        <taxon>Babesiidae</taxon>
        <taxon>Babesia</taxon>
    </lineage>
</organism>
<dbReference type="InParanoid" id="A7AQX9"/>
<dbReference type="VEuPathDB" id="PiroplasmaDB:BBOV_IV005870"/>
<feature type="chain" id="PRO_5002704768" evidence="1">
    <location>
        <begin position="35"/>
        <end position="312"/>
    </location>
</feature>
<gene>
    <name evidence="2" type="ORF">BBOV_IV005870</name>
</gene>
<dbReference type="RefSeq" id="XP_001610516.1">
    <property type="nucleotide sequence ID" value="XM_001610466.1"/>
</dbReference>
<reference evidence="3" key="2">
    <citation type="journal article" date="2020" name="Data Brief">
        <title>Transcriptome dataset of Babesia bovis life stages within vertebrate and invertebrate hosts.</title>
        <authorList>
            <person name="Ueti M.W."/>
            <person name="Johnson W.C."/>
            <person name="Kappmeyer L.S."/>
            <person name="Herndon D.R."/>
            <person name="Mousel M.R."/>
            <person name="Reif K.E."/>
            <person name="Taus N.S."/>
            <person name="Ifeonu O.O."/>
            <person name="Silva J.C."/>
            <person name="Suarez C.E."/>
            <person name="Brayton K.A."/>
        </authorList>
    </citation>
    <scope>NUCLEOTIDE SEQUENCE [LARGE SCALE GENOMIC DNA]</scope>
</reference>
<proteinExistence type="predicted"/>
<sequence length="312" mass="34703">MNVNQSVRPPSHGGWMGLCSLLVALATLFSNVESVAMDRLGNRPLSQPLMSESIEAENVGFTGYPIAAVAEEQDEEKMADNLIKMSNLNSHLNDEDDNEPDDESTVVQITPISISLETKGHARVSESKGNRADGNISYHIYSTTSQQELNPNYQMDIEQQPNPRVISDRMELETPNTNRDQNMEEDTMMPSYDNSYRDNVETEEPAAVNRDTGEYMDANSDGSMTNPSYLETGNTAIPENLKKIVPGFLRRPFGNHENGAWAKIKKAGKVVKNTAKLGVEHIKKAFGDAKKAIKHKITTGKWRPSRVLVDYT</sequence>
<accession>A7AQX9</accession>
<dbReference type="EMBL" id="AAXT01000002">
    <property type="protein sequence ID" value="EDO06948.1"/>
    <property type="molecule type" value="Genomic_DNA"/>
</dbReference>
<name>A7AQX9_BABBO</name>
<dbReference type="GeneID" id="5478750"/>
<keyword evidence="1" id="KW-0732">Signal</keyword>
<comment type="caution">
    <text evidence="2">The sequence shown here is derived from an EMBL/GenBank/DDBJ whole genome shotgun (WGS) entry which is preliminary data.</text>
</comment>
<evidence type="ECO:0000256" key="1">
    <source>
        <dbReference type="SAM" id="SignalP"/>
    </source>
</evidence>
<dbReference type="KEGG" id="bbo:BBOV_IV005870"/>
<protein>
    <submittedName>
        <fullName evidence="2">Membrane protein, putative</fullName>
    </submittedName>
</protein>
<dbReference type="AlphaFoldDB" id="A7AQX9"/>
<feature type="signal peptide" evidence="1">
    <location>
        <begin position="1"/>
        <end position="34"/>
    </location>
</feature>
<keyword evidence="3" id="KW-1185">Reference proteome</keyword>